<proteinExistence type="predicted"/>
<protein>
    <submittedName>
        <fullName evidence="1">Uncharacterized protein</fullName>
    </submittedName>
</protein>
<evidence type="ECO:0000313" key="2">
    <source>
        <dbReference type="Proteomes" id="UP000076584"/>
    </source>
</evidence>
<gene>
    <name evidence="1" type="ORF">CI238_13587</name>
</gene>
<dbReference type="AlphaFoldDB" id="A0A161W1A6"/>
<reference evidence="1 2" key="1">
    <citation type="submission" date="2015-06" db="EMBL/GenBank/DDBJ databases">
        <title>Survival trade-offs in plant roots during colonization by closely related pathogenic and mutualistic fungi.</title>
        <authorList>
            <person name="Hacquard S."/>
            <person name="Kracher B."/>
            <person name="Hiruma K."/>
            <person name="Weinman A."/>
            <person name="Muench P."/>
            <person name="Garrido Oter R."/>
            <person name="Ver Loren van Themaat E."/>
            <person name="Dallerey J.-F."/>
            <person name="Damm U."/>
            <person name="Henrissat B."/>
            <person name="Lespinet O."/>
            <person name="Thon M."/>
            <person name="Kemen E."/>
            <person name="McHardy A.C."/>
            <person name="Schulze-Lefert P."/>
            <person name="O'Connell R.J."/>
        </authorList>
    </citation>
    <scope>NUCLEOTIDE SEQUENCE [LARGE SCALE GENOMIC DNA]</scope>
    <source>
        <strain evidence="1 2">MAFF 238704</strain>
    </source>
</reference>
<comment type="caution">
    <text evidence="1">The sequence shown here is derived from an EMBL/GenBank/DDBJ whole genome shotgun (WGS) entry which is preliminary data.</text>
</comment>
<dbReference type="EMBL" id="LFIW01001808">
    <property type="protein sequence ID" value="KZL80775.1"/>
    <property type="molecule type" value="Genomic_DNA"/>
</dbReference>
<sequence length="70" mass="7894">MAVNLPSAEGYMRRDRITETLQRTTRDLPTKTHCFTAVAEDAKRQYTSTSASVAVRPPRGISADVWRRQA</sequence>
<keyword evidence="2" id="KW-1185">Reference proteome</keyword>
<evidence type="ECO:0000313" key="1">
    <source>
        <dbReference type="EMBL" id="KZL80775.1"/>
    </source>
</evidence>
<accession>A0A161W1A6</accession>
<dbReference type="Proteomes" id="UP000076584">
    <property type="component" value="Unassembled WGS sequence"/>
</dbReference>
<name>A0A161W1A6_COLIC</name>
<organism evidence="1 2">
    <name type="scientific">Colletotrichum incanum</name>
    <name type="common">Soybean anthracnose fungus</name>
    <dbReference type="NCBI Taxonomy" id="1573173"/>
    <lineage>
        <taxon>Eukaryota</taxon>
        <taxon>Fungi</taxon>
        <taxon>Dikarya</taxon>
        <taxon>Ascomycota</taxon>
        <taxon>Pezizomycotina</taxon>
        <taxon>Sordariomycetes</taxon>
        <taxon>Hypocreomycetidae</taxon>
        <taxon>Glomerellales</taxon>
        <taxon>Glomerellaceae</taxon>
        <taxon>Colletotrichum</taxon>
        <taxon>Colletotrichum spaethianum species complex</taxon>
    </lineage>
</organism>